<evidence type="ECO:0000256" key="1">
    <source>
        <dbReference type="SAM" id="Phobius"/>
    </source>
</evidence>
<feature type="transmembrane region" description="Helical" evidence="1">
    <location>
        <begin position="67"/>
        <end position="87"/>
    </location>
</feature>
<dbReference type="EMBL" id="PDEM01000031">
    <property type="protein sequence ID" value="PHZ83699.1"/>
    <property type="molecule type" value="Genomic_DNA"/>
</dbReference>
<gene>
    <name evidence="2" type="ORF">CRD36_15090</name>
</gene>
<comment type="caution">
    <text evidence="2">The sequence shown here is derived from an EMBL/GenBank/DDBJ whole genome shotgun (WGS) entry which is preliminary data.</text>
</comment>
<dbReference type="Proteomes" id="UP000229730">
    <property type="component" value="Unassembled WGS sequence"/>
</dbReference>
<keyword evidence="1" id="KW-1133">Transmembrane helix</keyword>
<sequence>MLSYFIAFSVGALAGIFEIGSRYKDEQIKIAFSYFYAYLYWIINGLLGAFALFLMQSFPEKIPQTDYPVMNAIIAGLGALAILRLNFLNVKNAKGEETGLGLGTLITAALSFINSKIDKDRAADRRKLCDELLKGIQDYSALIQQMIASLDSFQDLSDEDRQTVQDKFTEVRNNSSLTPRIRATSIFYTILNLTGEKHIKGVINAYKSHENGGD</sequence>
<reference evidence="2 3" key="1">
    <citation type="submission" date="2017-10" db="EMBL/GenBank/DDBJ databases">
        <title>Frigbacter circumglobatus gen. nov. sp. nov., isolated from sediment cultured in situ.</title>
        <authorList>
            <person name="Zhao Z."/>
        </authorList>
    </citation>
    <scope>NUCLEOTIDE SEQUENCE [LARGE SCALE GENOMIC DNA]</scope>
    <source>
        <strain evidence="2 3">ZYL</strain>
    </source>
</reference>
<keyword evidence="1" id="KW-0472">Membrane</keyword>
<accession>A0A2G4YMZ7</accession>
<dbReference type="InParanoid" id="A0A2G4YMZ7"/>
<protein>
    <submittedName>
        <fullName evidence="2">Uncharacterized protein</fullName>
    </submittedName>
</protein>
<evidence type="ECO:0000313" key="2">
    <source>
        <dbReference type="EMBL" id="PHZ83699.1"/>
    </source>
</evidence>
<dbReference type="AlphaFoldDB" id="A0A2G4YMZ7"/>
<feature type="transmembrane region" description="Helical" evidence="1">
    <location>
        <begin position="38"/>
        <end position="55"/>
    </location>
</feature>
<organism evidence="2 3">
    <name type="scientific">Paremcibacter congregatus</name>
    <dbReference type="NCBI Taxonomy" id="2043170"/>
    <lineage>
        <taxon>Bacteria</taxon>
        <taxon>Pseudomonadati</taxon>
        <taxon>Pseudomonadota</taxon>
        <taxon>Alphaproteobacteria</taxon>
        <taxon>Emcibacterales</taxon>
        <taxon>Emcibacteraceae</taxon>
        <taxon>Paremcibacter</taxon>
    </lineage>
</organism>
<dbReference type="RefSeq" id="WP_099474738.1">
    <property type="nucleotide sequence ID" value="NZ_CP041025.1"/>
</dbReference>
<name>A0A2G4YMZ7_9PROT</name>
<proteinExistence type="predicted"/>
<keyword evidence="3" id="KW-1185">Reference proteome</keyword>
<evidence type="ECO:0000313" key="3">
    <source>
        <dbReference type="Proteomes" id="UP000229730"/>
    </source>
</evidence>
<keyword evidence="1" id="KW-0812">Transmembrane</keyword>